<dbReference type="GO" id="GO:0030655">
    <property type="term" value="P:beta-lactam antibiotic catabolic process"/>
    <property type="evidence" value="ECO:0007669"/>
    <property type="project" value="InterPro"/>
</dbReference>
<dbReference type="PATRIC" id="fig|1405.8.peg.5349"/>
<proteinExistence type="predicted"/>
<organism evidence="2 4">
    <name type="scientific">Bacillus clarus</name>
    <dbReference type="NCBI Taxonomy" id="2338372"/>
    <lineage>
        <taxon>Bacteria</taxon>
        <taxon>Bacillati</taxon>
        <taxon>Bacillota</taxon>
        <taxon>Bacilli</taxon>
        <taxon>Bacillales</taxon>
        <taxon>Bacillaceae</taxon>
        <taxon>Bacillus</taxon>
        <taxon>Bacillus cereus group</taxon>
    </lineage>
</organism>
<dbReference type="EMBL" id="JMQC01000008">
    <property type="protein sequence ID" value="KFN04323.1"/>
    <property type="molecule type" value="Genomic_DNA"/>
</dbReference>
<dbReference type="Gene3D" id="3.40.710.10">
    <property type="entry name" value="DD-peptidase/beta-lactamase superfamily"/>
    <property type="match status" value="1"/>
</dbReference>
<dbReference type="Proteomes" id="UP000264294">
    <property type="component" value="Unassembled WGS sequence"/>
</dbReference>
<dbReference type="STRING" id="1405.B7492_14955"/>
<evidence type="ECO:0000313" key="3">
    <source>
        <dbReference type="EMBL" id="RFT64986.1"/>
    </source>
</evidence>
<dbReference type="Pfam" id="PF13354">
    <property type="entry name" value="Beta-lactamase2"/>
    <property type="match status" value="1"/>
</dbReference>
<dbReference type="SUPFAM" id="SSF56601">
    <property type="entry name" value="beta-lactamase/transpeptidase-like"/>
    <property type="match status" value="1"/>
</dbReference>
<evidence type="ECO:0000259" key="1">
    <source>
        <dbReference type="Pfam" id="PF13354"/>
    </source>
</evidence>
<dbReference type="Proteomes" id="UP000029389">
    <property type="component" value="Unassembled WGS sequence"/>
</dbReference>
<evidence type="ECO:0000313" key="2">
    <source>
        <dbReference type="EMBL" id="KFN04323.1"/>
    </source>
</evidence>
<evidence type="ECO:0000313" key="5">
    <source>
        <dbReference type="Proteomes" id="UP000264294"/>
    </source>
</evidence>
<protein>
    <submittedName>
        <fullName evidence="2">Beta-lactamase enzyme family protein</fullName>
    </submittedName>
    <submittedName>
        <fullName evidence="3">Class A beta-lactamase</fullName>
    </submittedName>
</protein>
<reference evidence="2 4" key="1">
    <citation type="submission" date="2014-04" db="EMBL/GenBank/DDBJ databases">
        <authorList>
            <person name="Bishop-Lilly K.A."/>
            <person name="Broomall S.M."/>
            <person name="Chain P.S."/>
            <person name="Chertkov O."/>
            <person name="Coyne S.R."/>
            <person name="Daligault H.E."/>
            <person name="Davenport K.W."/>
            <person name="Erkkila T."/>
            <person name="Frey K.G."/>
            <person name="Gibbons H.S."/>
            <person name="Gu W."/>
            <person name="Jaissle J."/>
            <person name="Johnson S.L."/>
            <person name="Koroleva G.I."/>
            <person name="Ladner J.T."/>
            <person name="Lo C.-C."/>
            <person name="Minogue T.D."/>
            <person name="Munk C."/>
            <person name="Palacios G.F."/>
            <person name="Redden C.L."/>
            <person name="Rosenzweig C.N."/>
            <person name="Scholz M.B."/>
            <person name="Teshima H."/>
            <person name="Xu Y."/>
        </authorList>
    </citation>
    <scope>NUCLEOTIDE SEQUENCE [LARGE SCALE GENOMIC DNA]</scope>
    <source>
        <strain evidence="2 4">BHP</strain>
    </source>
</reference>
<evidence type="ECO:0000313" key="4">
    <source>
        <dbReference type="Proteomes" id="UP000029389"/>
    </source>
</evidence>
<dbReference type="EMBL" id="QVOD01000030">
    <property type="protein sequence ID" value="RFT64986.1"/>
    <property type="molecule type" value="Genomic_DNA"/>
</dbReference>
<name>A0A090Z1R3_9BACI</name>
<comment type="caution">
    <text evidence="2">The sequence shown here is derived from an EMBL/GenBank/DDBJ whole genome shotgun (WGS) entry which is preliminary data.</text>
</comment>
<sequence>MHTVIRKIKEIQSDQVGILVYSTKNENIVASHNSEQYVPLASAAKVAIGFVVAKMVEKNEISWNDELNHITFNPKEDSAQLYPHLQGRDTLTLRNAVEVMIACHDSYIAQSVVMHCGGWDGVRQCVQTYFSKIHIKENPKDEQNVGELNQILTLLIYIFQGYKSAPELWEPIMSGMVRQQGNYEGIPYYHIAHMTGGLPTATINIGIIGMCHEYPFLYVMGAKELPNRLENKETDIKMEEVLQYLYREYTI</sequence>
<dbReference type="AlphaFoldDB" id="A0A090Z1R3"/>
<keyword evidence="5" id="KW-1185">Reference proteome</keyword>
<accession>A0A090Z1R3</accession>
<dbReference type="InterPro" id="IPR045155">
    <property type="entry name" value="Beta-lactam_cat"/>
</dbReference>
<feature type="domain" description="Beta-lactamase class A catalytic" evidence="1">
    <location>
        <begin position="22"/>
        <end position="220"/>
    </location>
</feature>
<dbReference type="GO" id="GO:0008800">
    <property type="term" value="F:beta-lactamase activity"/>
    <property type="evidence" value="ECO:0007669"/>
    <property type="project" value="InterPro"/>
</dbReference>
<gene>
    <name evidence="3" type="ORF">D0U04_20580</name>
    <name evidence="2" type="ORF">DJ93_5194</name>
</gene>
<dbReference type="RefSeq" id="WP_042983939.1">
    <property type="nucleotide sequence ID" value="NZ_JMQC01000008.1"/>
</dbReference>
<dbReference type="InterPro" id="IPR012338">
    <property type="entry name" value="Beta-lactam/transpept-like"/>
</dbReference>
<reference evidence="3 5" key="2">
    <citation type="submission" date="2018-08" db="EMBL/GenBank/DDBJ databases">
        <title>Bacillus clarus sp. nov. strain PS00077A.</title>
        <authorList>
            <person name="Mendez Acevedo M."/>
            <person name="Carroll L."/>
            <person name="Mukherjee M."/>
            <person name="Wiedmann M."/>
            <person name="Kovac J."/>
        </authorList>
    </citation>
    <scope>NUCLEOTIDE SEQUENCE [LARGE SCALE GENOMIC DNA]</scope>
    <source>
        <strain evidence="3 5">PS00077A</strain>
    </source>
</reference>